<reference evidence="5 6" key="2">
    <citation type="journal article" date="2012" name="PLoS Pathog.">
        <title>Diverse lifestyles and strategies of plant pathogenesis encoded in the genomes of eighteen Dothideomycetes fungi.</title>
        <authorList>
            <person name="Ohm R.A."/>
            <person name="Feau N."/>
            <person name="Henrissat B."/>
            <person name="Schoch C.L."/>
            <person name="Horwitz B.A."/>
            <person name="Barry K.W."/>
            <person name="Condon B.J."/>
            <person name="Copeland A.C."/>
            <person name="Dhillon B."/>
            <person name="Glaser F."/>
            <person name="Hesse C.N."/>
            <person name="Kosti I."/>
            <person name="LaButti K."/>
            <person name="Lindquist E.A."/>
            <person name="Lucas S."/>
            <person name="Salamov A.A."/>
            <person name="Bradshaw R.E."/>
            <person name="Ciuffetti L."/>
            <person name="Hamelin R.C."/>
            <person name="Kema G.H.J."/>
            <person name="Lawrence C."/>
            <person name="Scott J.A."/>
            <person name="Spatafora J.W."/>
            <person name="Turgeon B.G."/>
            <person name="de Wit P.J.G.M."/>
            <person name="Zhong S."/>
            <person name="Goodwin S.B."/>
            <person name="Grigoriev I.V."/>
        </authorList>
    </citation>
    <scope>NUCLEOTIDE SEQUENCE [LARGE SCALE GENOMIC DNA]</scope>
    <source>
        <strain evidence="6">NZE10 / CBS 128990</strain>
    </source>
</reference>
<proteinExistence type="inferred from homology"/>
<feature type="domain" description="Enoyl reductase (ER)" evidence="4">
    <location>
        <begin position="9"/>
        <end position="338"/>
    </location>
</feature>
<dbReference type="HOGENOM" id="CLU_026673_16_1_1"/>
<comment type="similarity">
    <text evidence="1">Belongs to the zinc-containing alcohol dehydrogenase family.</text>
</comment>
<dbReference type="AlphaFoldDB" id="N1PK12"/>
<dbReference type="CDD" id="cd08249">
    <property type="entry name" value="enoyl_reductase_like"/>
    <property type="match status" value="1"/>
</dbReference>
<dbReference type="InterPro" id="IPR036291">
    <property type="entry name" value="NAD(P)-bd_dom_sf"/>
</dbReference>
<dbReference type="SUPFAM" id="SSF51735">
    <property type="entry name" value="NAD(P)-binding Rossmann-fold domains"/>
    <property type="match status" value="1"/>
</dbReference>
<gene>
    <name evidence="5" type="ORF">DOTSEDRAFT_134111</name>
</gene>
<dbReference type="InterPro" id="IPR047122">
    <property type="entry name" value="Trans-enoyl_RdTase-like"/>
</dbReference>
<sequence length="346" mass="37287">MKAIKIVDGHKAELQEVPVPALRDDYILCKVHCVALNPTDWKHIDKVGKPGSTVGVDMSGMVLEIGDKVTKEWQVGDRIATFVHGGNESQKEDGAFGEFCVVKGDLGLKIPDTMSDSDAATLGTGVITCGQGLYQSLGLPLPGDGMEKYGGFLLVYGGSTATGTLAIQYGVLSGCRVITTASEQNHPLLKALGAEECFDYKDPACAKKIRDYTNDDLRKVFDCISEGSSPKICEESISSQGGTISYLLKAKHTREDVENKRTLGYTIIGEAFVKGGNKMEAKPEDFEHAKKFSELTQKLVNAGQLAVHPAEVGQDGLKGVFEGLERLRKGEVSGKKLVYRVAQTPK</sequence>
<evidence type="ECO:0000259" key="4">
    <source>
        <dbReference type="SMART" id="SM00829"/>
    </source>
</evidence>
<protein>
    <recommendedName>
        <fullName evidence="4">Enoyl reductase (ER) domain-containing protein</fullName>
    </recommendedName>
</protein>
<reference evidence="6" key="1">
    <citation type="journal article" date="2012" name="PLoS Genet.">
        <title>The genomes of the fungal plant pathogens Cladosporium fulvum and Dothistroma septosporum reveal adaptation to different hosts and lifestyles but also signatures of common ancestry.</title>
        <authorList>
            <person name="de Wit P.J.G.M."/>
            <person name="van der Burgt A."/>
            <person name="Oekmen B."/>
            <person name="Stergiopoulos I."/>
            <person name="Abd-Elsalam K.A."/>
            <person name="Aerts A.L."/>
            <person name="Bahkali A.H."/>
            <person name="Beenen H.G."/>
            <person name="Chettri P."/>
            <person name="Cox M.P."/>
            <person name="Datema E."/>
            <person name="de Vries R.P."/>
            <person name="Dhillon B."/>
            <person name="Ganley A.R."/>
            <person name="Griffiths S.A."/>
            <person name="Guo Y."/>
            <person name="Hamelin R.C."/>
            <person name="Henrissat B."/>
            <person name="Kabir M.S."/>
            <person name="Jashni M.K."/>
            <person name="Kema G."/>
            <person name="Klaubauf S."/>
            <person name="Lapidus A."/>
            <person name="Levasseur A."/>
            <person name="Lindquist E."/>
            <person name="Mehrabi R."/>
            <person name="Ohm R.A."/>
            <person name="Owen T.J."/>
            <person name="Salamov A."/>
            <person name="Schwelm A."/>
            <person name="Schijlen E."/>
            <person name="Sun H."/>
            <person name="van den Burg H.A."/>
            <person name="van Ham R.C.H.J."/>
            <person name="Zhang S."/>
            <person name="Goodwin S.B."/>
            <person name="Grigoriev I.V."/>
            <person name="Collemare J."/>
            <person name="Bradshaw R.E."/>
        </authorList>
    </citation>
    <scope>NUCLEOTIDE SEQUENCE [LARGE SCALE GENOMIC DNA]</scope>
    <source>
        <strain evidence="6">NZE10 / CBS 128990</strain>
    </source>
</reference>
<evidence type="ECO:0000256" key="3">
    <source>
        <dbReference type="ARBA" id="ARBA00023002"/>
    </source>
</evidence>
<organism evidence="5 6">
    <name type="scientific">Dothistroma septosporum (strain NZE10 / CBS 128990)</name>
    <name type="common">Red band needle blight fungus</name>
    <name type="synonym">Mycosphaerella pini</name>
    <dbReference type="NCBI Taxonomy" id="675120"/>
    <lineage>
        <taxon>Eukaryota</taxon>
        <taxon>Fungi</taxon>
        <taxon>Dikarya</taxon>
        <taxon>Ascomycota</taxon>
        <taxon>Pezizomycotina</taxon>
        <taxon>Dothideomycetes</taxon>
        <taxon>Dothideomycetidae</taxon>
        <taxon>Mycosphaerellales</taxon>
        <taxon>Mycosphaerellaceae</taxon>
        <taxon>Dothistroma</taxon>
    </lineage>
</organism>
<evidence type="ECO:0000256" key="2">
    <source>
        <dbReference type="ARBA" id="ARBA00011245"/>
    </source>
</evidence>
<dbReference type="EMBL" id="KB446541">
    <property type="protein sequence ID" value="EME42459.1"/>
    <property type="molecule type" value="Genomic_DNA"/>
</dbReference>
<dbReference type="eggNOG" id="KOG1198">
    <property type="taxonomic scope" value="Eukaryota"/>
</dbReference>
<dbReference type="OrthoDB" id="48317at2759"/>
<evidence type="ECO:0000256" key="1">
    <source>
        <dbReference type="ARBA" id="ARBA00008072"/>
    </source>
</evidence>
<keyword evidence="6" id="KW-1185">Reference proteome</keyword>
<dbReference type="InterPro" id="IPR013149">
    <property type="entry name" value="ADH-like_C"/>
</dbReference>
<dbReference type="SMART" id="SM00829">
    <property type="entry name" value="PKS_ER"/>
    <property type="match status" value="1"/>
</dbReference>
<dbReference type="STRING" id="675120.N1PK12"/>
<dbReference type="Proteomes" id="UP000016933">
    <property type="component" value="Unassembled WGS sequence"/>
</dbReference>
<evidence type="ECO:0000313" key="5">
    <source>
        <dbReference type="EMBL" id="EME42459.1"/>
    </source>
</evidence>
<dbReference type="Gene3D" id="3.90.180.10">
    <property type="entry name" value="Medium-chain alcohol dehydrogenases, catalytic domain"/>
    <property type="match status" value="1"/>
</dbReference>
<dbReference type="SUPFAM" id="SSF50129">
    <property type="entry name" value="GroES-like"/>
    <property type="match status" value="1"/>
</dbReference>
<dbReference type="PANTHER" id="PTHR45348">
    <property type="entry name" value="HYPOTHETICAL OXIDOREDUCTASE (EUROFUNG)"/>
    <property type="match status" value="1"/>
</dbReference>
<dbReference type="GO" id="GO:0016651">
    <property type="term" value="F:oxidoreductase activity, acting on NAD(P)H"/>
    <property type="evidence" value="ECO:0007669"/>
    <property type="project" value="InterPro"/>
</dbReference>
<comment type="subunit">
    <text evidence="2">Monomer.</text>
</comment>
<dbReference type="InterPro" id="IPR011032">
    <property type="entry name" value="GroES-like_sf"/>
</dbReference>
<dbReference type="InterPro" id="IPR013154">
    <property type="entry name" value="ADH-like_N"/>
</dbReference>
<dbReference type="Pfam" id="PF00107">
    <property type="entry name" value="ADH_zinc_N"/>
    <property type="match status" value="1"/>
</dbReference>
<dbReference type="Pfam" id="PF08240">
    <property type="entry name" value="ADH_N"/>
    <property type="match status" value="1"/>
</dbReference>
<dbReference type="OMA" id="RICGVTH"/>
<accession>N1PK12</accession>
<keyword evidence="3" id="KW-0560">Oxidoreductase</keyword>
<dbReference type="Gene3D" id="3.40.50.720">
    <property type="entry name" value="NAD(P)-binding Rossmann-like Domain"/>
    <property type="match status" value="1"/>
</dbReference>
<name>N1PK12_DOTSN</name>
<dbReference type="InterPro" id="IPR020843">
    <property type="entry name" value="ER"/>
</dbReference>
<evidence type="ECO:0000313" key="6">
    <source>
        <dbReference type="Proteomes" id="UP000016933"/>
    </source>
</evidence>
<dbReference type="PANTHER" id="PTHR45348:SF2">
    <property type="entry name" value="ZINC-TYPE ALCOHOL DEHYDROGENASE-LIKE PROTEIN C2E1P3.01"/>
    <property type="match status" value="1"/>
</dbReference>